<dbReference type="EMBL" id="VYYT01000223">
    <property type="protein sequence ID" value="KAK2754944.1"/>
    <property type="molecule type" value="Genomic_DNA"/>
</dbReference>
<organism evidence="2 3">
    <name type="scientific">Colletotrichum kahawae</name>
    <name type="common">Coffee berry disease fungus</name>
    <dbReference type="NCBI Taxonomy" id="34407"/>
    <lineage>
        <taxon>Eukaryota</taxon>
        <taxon>Fungi</taxon>
        <taxon>Dikarya</taxon>
        <taxon>Ascomycota</taxon>
        <taxon>Pezizomycotina</taxon>
        <taxon>Sordariomycetes</taxon>
        <taxon>Hypocreomycetidae</taxon>
        <taxon>Glomerellales</taxon>
        <taxon>Glomerellaceae</taxon>
        <taxon>Colletotrichum</taxon>
        <taxon>Colletotrichum gloeosporioides species complex</taxon>
    </lineage>
</organism>
<evidence type="ECO:0000256" key="1">
    <source>
        <dbReference type="SAM" id="MobiDB-lite"/>
    </source>
</evidence>
<keyword evidence="3" id="KW-1185">Reference proteome</keyword>
<dbReference type="Proteomes" id="UP001281614">
    <property type="component" value="Unassembled WGS sequence"/>
</dbReference>
<evidence type="ECO:0000313" key="2">
    <source>
        <dbReference type="EMBL" id="KAK2754944.1"/>
    </source>
</evidence>
<reference evidence="2" key="1">
    <citation type="submission" date="2023-02" db="EMBL/GenBank/DDBJ databases">
        <title>Colletotrichum kahawae CIFC_Que2 genome sequencing and assembly.</title>
        <authorList>
            <person name="Baroncelli R."/>
        </authorList>
    </citation>
    <scope>NUCLEOTIDE SEQUENCE</scope>
    <source>
        <strain evidence="2">CIFC_Que2</strain>
    </source>
</reference>
<proteinExistence type="predicted"/>
<name>A0AAE0D514_COLKA</name>
<gene>
    <name evidence="2" type="ORF">CKAH01_05958</name>
</gene>
<comment type="caution">
    <text evidence="2">The sequence shown here is derived from an EMBL/GenBank/DDBJ whole genome shotgun (WGS) entry which is preliminary data.</text>
</comment>
<sequence length="54" mass="5937">MRTRPRKQFATLSSTSGRQRRPCQAGQGLCCCLSVCLLASLSAYSKCHPMAFDL</sequence>
<evidence type="ECO:0000313" key="3">
    <source>
        <dbReference type="Proteomes" id="UP001281614"/>
    </source>
</evidence>
<dbReference type="AlphaFoldDB" id="A0AAE0D514"/>
<accession>A0AAE0D514</accession>
<protein>
    <submittedName>
        <fullName evidence="2">Uncharacterized protein</fullName>
    </submittedName>
</protein>
<feature type="region of interest" description="Disordered" evidence="1">
    <location>
        <begin position="1"/>
        <end position="22"/>
    </location>
</feature>